<evidence type="ECO:0000313" key="3">
    <source>
        <dbReference type="Proteomes" id="UP000539642"/>
    </source>
</evidence>
<feature type="signal peptide" evidence="1">
    <location>
        <begin position="1"/>
        <end position="16"/>
    </location>
</feature>
<feature type="chain" id="PRO_5032910936" description="Peptidylprolyl isomerase" evidence="1">
    <location>
        <begin position="17"/>
        <end position="787"/>
    </location>
</feature>
<proteinExistence type="predicted"/>
<accession>A0A840V2S0</accession>
<dbReference type="PROSITE" id="PS51257">
    <property type="entry name" value="PROKAR_LIPOPROTEIN"/>
    <property type="match status" value="1"/>
</dbReference>
<evidence type="ECO:0008006" key="4">
    <source>
        <dbReference type="Google" id="ProtNLM"/>
    </source>
</evidence>
<reference evidence="2 3" key="1">
    <citation type="submission" date="2020-08" db="EMBL/GenBank/DDBJ databases">
        <title>Genomic Encyclopedia of Type Strains, Phase IV (KMG-IV): sequencing the most valuable type-strain genomes for metagenomic binning, comparative biology and taxonomic classification.</title>
        <authorList>
            <person name="Goeker M."/>
        </authorList>
    </citation>
    <scope>NUCLEOTIDE SEQUENCE [LARGE SCALE GENOMIC DNA]</scope>
    <source>
        <strain evidence="2 3">DSM 28570</strain>
    </source>
</reference>
<protein>
    <recommendedName>
        <fullName evidence="4">Peptidylprolyl isomerase</fullName>
    </recommendedName>
</protein>
<sequence length="787" mass="87447">MRCLCSLLLLVGLALSGCTDGPGAIRPGQVAVSSTATEIDYLTEVQPILSRRCVACHSGYSAPCQIDLGSFAGLERGGSPRTVLDRRRLAAIEPARIMVDARTAEGWQKKGFAPIIDGETEAGADGTILGQLLTRRPHGSAAAGVESPATDGNACPLGAGEMATFLAAHPEHRMPPGLPPVTAEEQRVIVAWLAAGARGPGPEELARLTAIPARDLSSVGNWEDFLNRQDPKHVMTSRYIYEHIFAAQISFASGTGALYELIRSRTAPGEPVVPVPTLLPYDDPGGLFFYRFRRIYADAGASASVVFNLGGEQLKRVHDLFIRPEWLMPPHRVGYAPRFAANPFSTFEQIPPEARYRFLLDNALPILQSCFEGPSASAAAALDVLDDQFWVMFLSPEYDLSVRLPGFLMNDEGLLGVQRSARPVGETVPLDSIRQLRRETVVFARQRSRLYDIFFRYQGRGYEKIWRGNRAEDAPLLTVLRHAATASVHKGGLGDLPKTMWVLDYPLLERIYATMVAGYSPYGSAERRMAARVRMDGLRQEAETQFLDFLPQAQRRDSLQYWYGGMDLQELEASPSSLPARIQFATDDAKREFVEYLVHHHFLVDTGIDFDGNYLEDGEQYPDLLPEYRNIDDVLQGLRAAAAPETSYFTAGDDRQDSLAYIRINGTERGDAVVSLVLHRWHDDVTVLRQYQRLNPSRNRVGFFAGFIGAAPNHFYTVDADELPAFVELLRAYQTTPEADERLAKYRVDGGDERFWEIYDWFQQRFAEDGGDRVGAIDLGSYARPAI</sequence>
<dbReference type="EMBL" id="JACHEO010000019">
    <property type="protein sequence ID" value="MBB5349128.1"/>
    <property type="molecule type" value="Genomic_DNA"/>
</dbReference>
<name>A0A840V2S0_9BACT</name>
<evidence type="ECO:0000256" key="1">
    <source>
        <dbReference type="SAM" id="SignalP"/>
    </source>
</evidence>
<comment type="caution">
    <text evidence="2">The sequence shown here is derived from an EMBL/GenBank/DDBJ whole genome shotgun (WGS) entry which is preliminary data.</text>
</comment>
<organism evidence="2 3">
    <name type="scientific">Desulfoprunum benzoelyticum</name>
    <dbReference type="NCBI Taxonomy" id="1506996"/>
    <lineage>
        <taxon>Bacteria</taxon>
        <taxon>Pseudomonadati</taxon>
        <taxon>Thermodesulfobacteriota</taxon>
        <taxon>Desulfobulbia</taxon>
        <taxon>Desulfobulbales</taxon>
        <taxon>Desulfobulbaceae</taxon>
        <taxon>Desulfoprunum</taxon>
    </lineage>
</organism>
<gene>
    <name evidence="2" type="ORF">HNQ81_002879</name>
</gene>
<evidence type="ECO:0000313" key="2">
    <source>
        <dbReference type="EMBL" id="MBB5349128.1"/>
    </source>
</evidence>
<dbReference type="AlphaFoldDB" id="A0A840V2S0"/>
<dbReference type="Proteomes" id="UP000539642">
    <property type="component" value="Unassembled WGS sequence"/>
</dbReference>
<dbReference type="InterPro" id="IPR010706">
    <property type="entry name" value="Fatty_acid_cis-trans_isomerase"/>
</dbReference>
<dbReference type="RefSeq" id="WP_183351938.1">
    <property type="nucleotide sequence ID" value="NZ_JACHEO010000019.1"/>
</dbReference>
<keyword evidence="1" id="KW-0732">Signal</keyword>
<keyword evidence="3" id="KW-1185">Reference proteome</keyword>
<dbReference type="Pfam" id="PF06934">
    <property type="entry name" value="CTI"/>
    <property type="match status" value="1"/>
</dbReference>